<reference evidence="8" key="1">
    <citation type="submission" date="2021-01" db="EMBL/GenBank/DDBJ databases">
        <title>Metabolic potential, ecology and presence of endohyphal bacteria is reflected in genomic diversity of Mucoromycotina.</title>
        <authorList>
            <person name="Muszewska A."/>
            <person name="Okrasinska A."/>
            <person name="Steczkiewicz K."/>
            <person name="Drgas O."/>
            <person name="Orlowska M."/>
            <person name="Perlinska-Lenart U."/>
            <person name="Aleksandrzak-Piekarczyk T."/>
            <person name="Szatraj K."/>
            <person name="Zielenkiewicz U."/>
            <person name="Pilsyk S."/>
            <person name="Malc E."/>
            <person name="Mieczkowski P."/>
            <person name="Kruszewska J.S."/>
            <person name="Biernat P."/>
            <person name="Pawlowska J."/>
        </authorList>
    </citation>
    <scope>NUCLEOTIDE SEQUENCE</scope>
    <source>
        <strain evidence="8">WA0000018081</strain>
    </source>
</reference>
<dbReference type="Proteomes" id="UP000613177">
    <property type="component" value="Unassembled WGS sequence"/>
</dbReference>
<keyword evidence="9" id="KW-1185">Reference proteome</keyword>
<evidence type="ECO:0008006" key="10">
    <source>
        <dbReference type="Google" id="ProtNLM"/>
    </source>
</evidence>
<evidence type="ECO:0000256" key="1">
    <source>
        <dbReference type="ARBA" id="ARBA00022679"/>
    </source>
</evidence>
<dbReference type="GO" id="GO:0006629">
    <property type="term" value="P:lipid metabolic process"/>
    <property type="evidence" value="ECO:0007669"/>
    <property type="project" value="UniProtKB-KW"/>
</dbReference>
<dbReference type="EMBL" id="JAEPRE010000385">
    <property type="protein sequence ID" value="KAG2228661.1"/>
    <property type="molecule type" value="Genomic_DNA"/>
</dbReference>
<feature type="non-terminal residue" evidence="8">
    <location>
        <position position="1"/>
    </location>
</feature>
<keyword evidence="1" id="KW-0808">Transferase</keyword>
<dbReference type="GO" id="GO:0016746">
    <property type="term" value="F:acyltransferase activity"/>
    <property type="evidence" value="ECO:0007669"/>
    <property type="project" value="UniProtKB-KW"/>
</dbReference>
<dbReference type="PANTHER" id="PTHR23063">
    <property type="entry name" value="PHOSPHOLIPID ACYLTRANSFERASE"/>
    <property type="match status" value="1"/>
</dbReference>
<comment type="caution">
    <text evidence="8">The sequence shown here is derived from an EMBL/GenBank/DDBJ whole genome shotgun (WGS) entry which is preliminary data.</text>
</comment>
<keyword evidence="6" id="KW-0012">Acyltransferase</keyword>
<evidence type="ECO:0000256" key="4">
    <source>
        <dbReference type="ARBA" id="ARBA00023098"/>
    </source>
</evidence>
<keyword evidence="2 7" id="KW-0812">Transmembrane</keyword>
<dbReference type="AlphaFoldDB" id="A0A8H7SI46"/>
<feature type="transmembrane region" description="Helical" evidence="7">
    <location>
        <begin position="43"/>
        <end position="66"/>
    </location>
</feature>
<evidence type="ECO:0000256" key="7">
    <source>
        <dbReference type="SAM" id="Phobius"/>
    </source>
</evidence>
<evidence type="ECO:0000256" key="3">
    <source>
        <dbReference type="ARBA" id="ARBA00022989"/>
    </source>
</evidence>
<evidence type="ECO:0000313" key="9">
    <source>
        <dbReference type="Proteomes" id="UP000613177"/>
    </source>
</evidence>
<sequence length="246" mass="27668">GTWFELTSTVTTMASNLTTQVRSIAVVTKAVANGDLSKKIEVFFLESLFSTILLRLVLFLAGFFHIKTDTVSIRKSHGSSRVESKQVKSGDVIVSNWTSYIDIIYLASKYNPVFTQIYIDSDKVKLVSLWEAIRLAGRIPESTPLTDQVYSVKELSLKAKECGWGPIVVFAEGATTNGRALLKFTSVFNEYSADEKIDLFHVMAFKYEYGTMSPTYTVGNQFYHFFKLCSQVKNNTNNNIQILCKN</sequence>
<keyword evidence="4" id="KW-0443">Lipid metabolism</keyword>
<evidence type="ECO:0000256" key="5">
    <source>
        <dbReference type="ARBA" id="ARBA00023136"/>
    </source>
</evidence>
<protein>
    <recommendedName>
        <fullName evidence="10">Phospholipid/glycerol acyltransferase domain-containing protein</fullName>
    </recommendedName>
</protein>
<evidence type="ECO:0000313" key="8">
    <source>
        <dbReference type="EMBL" id="KAG2228661.1"/>
    </source>
</evidence>
<name>A0A8H7SI46_9FUNG</name>
<proteinExistence type="predicted"/>
<keyword evidence="3 7" id="KW-1133">Transmembrane helix</keyword>
<evidence type="ECO:0000256" key="2">
    <source>
        <dbReference type="ARBA" id="ARBA00022692"/>
    </source>
</evidence>
<dbReference type="PANTHER" id="PTHR23063:SF60">
    <property type="entry name" value="LYSOPHOSPHATIDIC ACID:OLEOYL-COA ACYLTRANSFERASE 1"/>
    <property type="match status" value="1"/>
</dbReference>
<evidence type="ECO:0000256" key="6">
    <source>
        <dbReference type="ARBA" id="ARBA00023315"/>
    </source>
</evidence>
<keyword evidence="5 7" id="KW-0472">Membrane</keyword>
<accession>A0A8H7SI46</accession>
<organism evidence="8 9">
    <name type="scientific">Thamnidium elegans</name>
    <dbReference type="NCBI Taxonomy" id="101142"/>
    <lineage>
        <taxon>Eukaryota</taxon>
        <taxon>Fungi</taxon>
        <taxon>Fungi incertae sedis</taxon>
        <taxon>Mucoromycota</taxon>
        <taxon>Mucoromycotina</taxon>
        <taxon>Mucoromycetes</taxon>
        <taxon>Mucorales</taxon>
        <taxon>Mucorineae</taxon>
        <taxon>Mucoraceae</taxon>
        <taxon>Thamnidium</taxon>
    </lineage>
</organism>
<gene>
    <name evidence="8" type="ORF">INT48_005239</name>
</gene>